<feature type="domain" description="Siroheme decarboxylase NirL-like HTH" evidence="8">
    <location>
        <begin position="23"/>
        <end position="68"/>
    </location>
</feature>
<keyword evidence="1" id="KW-0456">Lyase</keyword>
<dbReference type="PANTHER" id="PTHR43413:SF1">
    <property type="entry name" value="SIROHEME DECARBOXYLASE NIRL SUBUNIT"/>
    <property type="match status" value="1"/>
</dbReference>
<protein>
    <recommendedName>
        <fullName evidence="4">siroheme decarboxylase</fullName>
        <ecNumber evidence="4">4.1.1.111</ecNumber>
    </recommendedName>
</protein>
<dbReference type="InterPro" id="IPR053953">
    <property type="entry name" value="NirdL-like_HTH"/>
</dbReference>
<comment type="caution">
    <text evidence="9">The sequence shown here is derived from an EMBL/GenBank/DDBJ whole genome shotgun (WGS) entry which is preliminary data.</text>
</comment>
<comment type="pathway">
    <text evidence="2">Porphyrin-containing compound metabolism.</text>
</comment>
<evidence type="ECO:0000259" key="8">
    <source>
        <dbReference type="Pfam" id="PF22451"/>
    </source>
</evidence>
<proteinExistence type="inferred from homology"/>
<comment type="catalytic activity">
    <reaction evidence="5">
        <text>siroheme + 2 H(+) = 12,18-didecarboxysiroheme + 2 CO2</text>
        <dbReference type="Rhea" id="RHEA:19093"/>
        <dbReference type="ChEBI" id="CHEBI:15378"/>
        <dbReference type="ChEBI" id="CHEBI:16526"/>
        <dbReference type="ChEBI" id="CHEBI:60052"/>
        <dbReference type="ChEBI" id="CHEBI:140497"/>
        <dbReference type="EC" id="4.1.1.111"/>
    </reaction>
</comment>
<dbReference type="EMBL" id="SLZW01000007">
    <property type="protein sequence ID" value="TCS61790.1"/>
    <property type="molecule type" value="Genomic_DNA"/>
</dbReference>
<dbReference type="InterPro" id="IPR040523">
    <property type="entry name" value="AsnC_trans_reg2"/>
</dbReference>
<evidence type="ECO:0000256" key="6">
    <source>
        <dbReference type="SAM" id="MobiDB-lite"/>
    </source>
</evidence>
<dbReference type="SUPFAM" id="SSF46785">
    <property type="entry name" value="Winged helix' DNA-binding domain"/>
    <property type="match status" value="1"/>
</dbReference>
<evidence type="ECO:0000259" key="7">
    <source>
        <dbReference type="Pfam" id="PF17805"/>
    </source>
</evidence>
<dbReference type="InterPro" id="IPR050684">
    <property type="entry name" value="HTH-Siroheme_Decarb"/>
</dbReference>
<reference evidence="9 10" key="1">
    <citation type="submission" date="2019-03" db="EMBL/GenBank/DDBJ databases">
        <title>Genomic Encyclopedia of Type Strains, Phase IV (KMG-IV): sequencing the most valuable type-strain genomes for metagenomic binning, comparative biology and taxonomic classification.</title>
        <authorList>
            <person name="Goeker M."/>
        </authorList>
    </citation>
    <scope>NUCLEOTIDE SEQUENCE [LARGE SCALE GENOMIC DNA]</scope>
    <source>
        <strain evidence="9 10">DSM 101688</strain>
    </source>
</reference>
<organism evidence="9 10">
    <name type="scientific">Varunaivibrio sulfuroxidans</name>
    <dbReference type="NCBI Taxonomy" id="1773489"/>
    <lineage>
        <taxon>Bacteria</taxon>
        <taxon>Pseudomonadati</taxon>
        <taxon>Pseudomonadota</taxon>
        <taxon>Alphaproteobacteria</taxon>
        <taxon>Rhodospirillales</taxon>
        <taxon>Magnetovibrionaceae</taxon>
        <taxon>Varunaivibrio</taxon>
    </lineage>
</organism>
<dbReference type="Gene3D" id="3.30.70.3460">
    <property type="match status" value="1"/>
</dbReference>
<dbReference type="Pfam" id="PF17805">
    <property type="entry name" value="AsnC_trans_reg2"/>
    <property type="match status" value="1"/>
</dbReference>
<dbReference type="GO" id="GO:0016829">
    <property type="term" value="F:lyase activity"/>
    <property type="evidence" value="ECO:0007669"/>
    <property type="project" value="UniProtKB-KW"/>
</dbReference>
<dbReference type="AlphaFoldDB" id="A0A4R3JAV1"/>
<accession>A0A4R3JAV1</accession>
<feature type="region of interest" description="Disordered" evidence="6">
    <location>
        <begin position="1"/>
        <end position="20"/>
    </location>
</feature>
<name>A0A4R3JAV1_9PROT</name>
<dbReference type="Proteomes" id="UP000295304">
    <property type="component" value="Unassembled WGS sequence"/>
</dbReference>
<dbReference type="Gene3D" id="1.10.10.10">
    <property type="entry name" value="Winged helix-like DNA-binding domain superfamily/Winged helix DNA-binding domain"/>
    <property type="match status" value="1"/>
</dbReference>
<dbReference type="RefSeq" id="WP_243644796.1">
    <property type="nucleotide sequence ID" value="NZ_CP119676.1"/>
</dbReference>
<dbReference type="InterPro" id="IPR019888">
    <property type="entry name" value="Tscrpt_reg_AsnC-like"/>
</dbReference>
<gene>
    <name evidence="9" type="ORF">EDD55_107199</name>
</gene>
<evidence type="ECO:0000256" key="4">
    <source>
        <dbReference type="ARBA" id="ARBA00023471"/>
    </source>
</evidence>
<evidence type="ECO:0000256" key="1">
    <source>
        <dbReference type="ARBA" id="ARBA00023239"/>
    </source>
</evidence>
<sequence>MTRHSPKAAPSGARNEPPLDAVDRTIVNALQGGFPLGERPYRDVAEGLGLAEDTLIERLKSLLERGVLSRFGPMYHAEKMGGGLTLAALSVDDDDFARIAVLVNAHPEVAHNYRRDHAFNMWFVIATERPGDIARVIAAIEAETGLDVLNVPKEEEYFIGLRFEA</sequence>
<evidence type="ECO:0000313" key="10">
    <source>
        <dbReference type="Proteomes" id="UP000295304"/>
    </source>
</evidence>
<dbReference type="InterPro" id="IPR036390">
    <property type="entry name" value="WH_DNA-bd_sf"/>
</dbReference>
<feature type="domain" description="Siroheme decarboxylase AsnC-like ligand binding" evidence="7">
    <location>
        <begin position="85"/>
        <end position="156"/>
    </location>
</feature>
<dbReference type="PANTHER" id="PTHR43413">
    <property type="entry name" value="TRANSCRIPTIONAL REGULATOR, ASNC FAMILY"/>
    <property type="match status" value="1"/>
</dbReference>
<evidence type="ECO:0000256" key="5">
    <source>
        <dbReference type="ARBA" id="ARBA00048470"/>
    </source>
</evidence>
<dbReference type="Pfam" id="PF22451">
    <property type="entry name" value="NirdL-like_HTH"/>
    <property type="match status" value="1"/>
</dbReference>
<evidence type="ECO:0000256" key="3">
    <source>
        <dbReference type="ARBA" id="ARBA00023457"/>
    </source>
</evidence>
<comment type="similarity">
    <text evidence="3">Belongs to the Ahb/Nir family.</text>
</comment>
<dbReference type="EC" id="4.1.1.111" evidence="4"/>
<dbReference type="SMART" id="SM00344">
    <property type="entry name" value="HTH_ASNC"/>
    <property type="match status" value="1"/>
</dbReference>
<dbReference type="InterPro" id="IPR036388">
    <property type="entry name" value="WH-like_DNA-bd_sf"/>
</dbReference>
<evidence type="ECO:0000313" key="9">
    <source>
        <dbReference type="EMBL" id="TCS61790.1"/>
    </source>
</evidence>
<keyword evidence="10" id="KW-1185">Reference proteome</keyword>
<evidence type="ECO:0000256" key="2">
    <source>
        <dbReference type="ARBA" id="ARBA00023444"/>
    </source>
</evidence>